<keyword evidence="1" id="KW-0472">Membrane</keyword>
<keyword evidence="3" id="KW-1185">Reference proteome</keyword>
<dbReference type="EMBL" id="CM017631">
    <property type="protein sequence ID" value="TYH52741.1"/>
    <property type="molecule type" value="Genomic_DNA"/>
</dbReference>
<keyword evidence="1" id="KW-1133">Transmembrane helix</keyword>
<proteinExistence type="predicted"/>
<feature type="transmembrane region" description="Helical" evidence="1">
    <location>
        <begin position="85"/>
        <end position="109"/>
    </location>
</feature>
<organism evidence="2 3">
    <name type="scientific">Gossypium tomentosum</name>
    <name type="common">Hawaiian cotton</name>
    <name type="synonym">Gossypium sandvicense</name>
    <dbReference type="NCBI Taxonomy" id="34277"/>
    <lineage>
        <taxon>Eukaryota</taxon>
        <taxon>Viridiplantae</taxon>
        <taxon>Streptophyta</taxon>
        <taxon>Embryophyta</taxon>
        <taxon>Tracheophyta</taxon>
        <taxon>Spermatophyta</taxon>
        <taxon>Magnoliopsida</taxon>
        <taxon>eudicotyledons</taxon>
        <taxon>Gunneridae</taxon>
        <taxon>Pentapetalae</taxon>
        <taxon>rosids</taxon>
        <taxon>malvids</taxon>
        <taxon>Malvales</taxon>
        <taxon>Malvaceae</taxon>
        <taxon>Malvoideae</taxon>
        <taxon>Gossypium</taxon>
    </lineage>
</organism>
<accession>A0A5D2JCU5</accession>
<name>A0A5D2JCU5_GOSTO</name>
<dbReference type="AlphaFoldDB" id="A0A5D2JCU5"/>
<evidence type="ECO:0000313" key="2">
    <source>
        <dbReference type="EMBL" id="TYH52741.1"/>
    </source>
</evidence>
<protein>
    <submittedName>
        <fullName evidence="2">Uncharacterized protein</fullName>
    </submittedName>
</protein>
<sequence length="125" mass="14382">MVTQAFETESIVHQPFKRPIISQKSNLSSLNLCENHEFIGQTNSHKVRTQTFPSIYHHRHFSYCNSPILPPHVEPPPSSIRGFHIFALLVPSHVLFCWLPLCLVCVLWLTHLPQHIYPGIPFPLP</sequence>
<evidence type="ECO:0000256" key="1">
    <source>
        <dbReference type="SAM" id="Phobius"/>
    </source>
</evidence>
<keyword evidence="1" id="KW-0812">Transmembrane</keyword>
<evidence type="ECO:0000313" key="3">
    <source>
        <dbReference type="Proteomes" id="UP000322667"/>
    </source>
</evidence>
<gene>
    <name evidence="2" type="ORF">ES332_D09G049300v1</name>
</gene>
<dbReference type="Proteomes" id="UP000322667">
    <property type="component" value="Chromosome D09"/>
</dbReference>
<reference evidence="2 3" key="1">
    <citation type="submission" date="2019-07" db="EMBL/GenBank/DDBJ databases">
        <title>WGS assembly of Gossypium tomentosum.</title>
        <authorList>
            <person name="Chen Z.J."/>
            <person name="Sreedasyam A."/>
            <person name="Ando A."/>
            <person name="Song Q."/>
            <person name="De L."/>
            <person name="Hulse-Kemp A."/>
            <person name="Ding M."/>
            <person name="Ye W."/>
            <person name="Kirkbride R."/>
            <person name="Jenkins J."/>
            <person name="Plott C."/>
            <person name="Lovell J."/>
            <person name="Lin Y.-M."/>
            <person name="Vaughn R."/>
            <person name="Liu B."/>
            <person name="Li W."/>
            <person name="Simpson S."/>
            <person name="Scheffler B."/>
            <person name="Saski C."/>
            <person name="Grover C."/>
            <person name="Hu G."/>
            <person name="Conover J."/>
            <person name="Carlson J."/>
            <person name="Shu S."/>
            <person name="Boston L."/>
            <person name="Williams M."/>
            <person name="Peterson D."/>
            <person name="Mcgee K."/>
            <person name="Jones D."/>
            <person name="Wendel J."/>
            <person name="Stelly D."/>
            <person name="Grimwood J."/>
            <person name="Schmutz J."/>
        </authorList>
    </citation>
    <scope>NUCLEOTIDE SEQUENCE [LARGE SCALE GENOMIC DNA]</scope>
    <source>
        <strain evidence="2">7179.01</strain>
    </source>
</reference>